<feature type="domain" description="YknX-like beta-barrel" evidence="5">
    <location>
        <begin position="213"/>
        <end position="289"/>
    </location>
</feature>
<evidence type="ECO:0000256" key="1">
    <source>
        <dbReference type="ARBA" id="ARBA00009477"/>
    </source>
</evidence>
<dbReference type="Gene3D" id="2.40.420.20">
    <property type="match status" value="1"/>
</dbReference>
<gene>
    <name evidence="6" type="ORF">AMJ40_06850</name>
</gene>
<dbReference type="Pfam" id="PF25990">
    <property type="entry name" value="Beta-barrel_YknX"/>
    <property type="match status" value="1"/>
</dbReference>
<protein>
    <submittedName>
        <fullName evidence="6">Uncharacterized protein</fullName>
    </submittedName>
</protein>
<dbReference type="GO" id="GO:0015562">
    <property type="term" value="F:efflux transmembrane transporter activity"/>
    <property type="evidence" value="ECO:0007669"/>
    <property type="project" value="TreeGrafter"/>
</dbReference>
<dbReference type="InterPro" id="IPR058636">
    <property type="entry name" value="Beta-barrel_YknX"/>
</dbReference>
<dbReference type="Proteomes" id="UP000051124">
    <property type="component" value="Unassembled WGS sequence"/>
</dbReference>
<evidence type="ECO:0000256" key="2">
    <source>
        <dbReference type="SAM" id="Coils"/>
    </source>
</evidence>
<dbReference type="Pfam" id="PF25989">
    <property type="entry name" value="YknX_C"/>
    <property type="match status" value="1"/>
</dbReference>
<comment type="caution">
    <text evidence="6">The sequence shown here is derived from an EMBL/GenBank/DDBJ whole genome shotgun (WGS) entry which is preliminary data.</text>
</comment>
<evidence type="ECO:0000259" key="5">
    <source>
        <dbReference type="Pfam" id="PF25990"/>
    </source>
</evidence>
<dbReference type="InterPro" id="IPR006143">
    <property type="entry name" value="RND_pump_MFP"/>
</dbReference>
<dbReference type="AlphaFoldDB" id="A0A0S7WF89"/>
<dbReference type="InterPro" id="IPR058625">
    <property type="entry name" value="MdtA-like_BSH"/>
</dbReference>
<feature type="domain" description="YknX-like C-terminal permuted SH3-like" evidence="4">
    <location>
        <begin position="297"/>
        <end position="355"/>
    </location>
</feature>
<dbReference type="GO" id="GO:1990281">
    <property type="term" value="C:efflux pump complex"/>
    <property type="evidence" value="ECO:0007669"/>
    <property type="project" value="TreeGrafter"/>
</dbReference>
<keyword evidence="2" id="KW-0175">Coiled coil</keyword>
<dbReference type="PANTHER" id="PTHR30469">
    <property type="entry name" value="MULTIDRUG RESISTANCE PROTEIN MDTA"/>
    <property type="match status" value="1"/>
</dbReference>
<dbReference type="NCBIfam" id="TIGR01730">
    <property type="entry name" value="RND_mfp"/>
    <property type="match status" value="1"/>
</dbReference>
<evidence type="ECO:0000259" key="3">
    <source>
        <dbReference type="Pfam" id="PF25917"/>
    </source>
</evidence>
<feature type="domain" description="Multidrug resistance protein MdtA-like barrel-sandwich hybrid" evidence="3">
    <location>
        <begin position="59"/>
        <end position="192"/>
    </location>
</feature>
<dbReference type="EMBL" id="LIZT01000095">
    <property type="protein sequence ID" value="KPJ48808.1"/>
    <property type="molecule type" value="Genomic_DNA"/>
</dbReference>
<accession>A0A0S7WF89</accession>
<evidence type="ECO:0000259" key="4">
    <source>
        <dbReference type="Pfam" id="PF25989"/>
    </source>
</evidence>
<proteinExistence type="inferred from homology"/>
<dbReference type="Gene3D" id="2.40.50.100">
    <property type="match status" value="1"/>
</dbReference>
<organism evidence="6 7">
    <name type="scientific">candidate division TA06 bacterium DG_26</name>
    <dbReference type="NCBI Taxonomy" id="1703771"/>
    <lineage>
        <taxon>Bacteria</taxon>
        <taxon>Bacteria division TA06</taxon>
    </lineage>
</organism>
<sequence>MRRRKLIIAIGVPSLIAAVVVVNLARSPAAVKAEVFTVEKGEIQSTISAPARIRPYLEVKLSSDIMGKIINLEVEEGDAVKAGQIVALIDSKDQEARVRKASSAVNSATASLIFKESAYSRSQELFNKGLISNEEFQAIKTEYEIAHTQVEQAQASLEEARQDLLKTKIVTPISGTVTQLNVEEGEIAVVGTMNNPGTVLMTISDFRRVVAVCEVDESDVVDIELHQVAEVSIDAFPDTTFKGEVIEISSAGITYRPGTPDEVTNFEVKIEVIESVERLKPNMSATCKIITQQKSDVLKVPIQSVVEKEKKEGIFAVRNGMAEWIDVTSGISDEKWMEIEEGVSEGDTVVSGSYKVLSTLKTGDRVEASSLFEEEGEEEESESD</sequence>
<comment type="similarity">
    <text evidence="1">Belongs to the membrane fusion protein (MFP) (TC 8.A.1) family.</text>
</comment>
<feature type="coiled-coil region" evidence="2">
    <location>
        <begin position="143"/>
        <end position="170"/>
    </location>
</feature>
<name>A0A0S7WF89_UNCT6</name>
<dbReference type="PANTHER" id="PTHR30469:SF33">
    <property type="entry name" value="SLR1207 PROTEIN"/>
    <property type="match status" value="1"/>
</dbReference>
<dbReference type="InterPro" id="IPR058637">
    <property type="entry name" value="YknX-like_C"/>
</dbReference>
<evidence type="ECO:0000313" key="6">
    <source>
        <dbReference type="EMBL" id="KPJ48808.1"/>
    </source>
</evidence>
<dbReference type="SUPFAM" id="SSF111369">
    <property type="entry name" value="HlyD-like secretion proteins"/>
    <property type="match status" value="1"/>
</dbReference>
<dbReference type="Gene3D" id="1.10.287.470">
    <property type="entry name" value="Helix hairpin bin"/>
    <property type="match status" value="1"/>
</dbReference>
<dbReference type="Gene3D" id="2.40.30.170">
    <property type="match status" value="1"/>
</dbReference>
<dbReference type="Pfam" id="PF25917">
    <property type="entry name" value="BSH_RND"/>
    <property type="match status" value="1"/>
</dbReference>
<reference evidence="6 7" key="1">
    <citation type="journal article" date="2015" name="Microbiome">
        <title>Genomic resolution of linkages in carbon, nitrogen, and sulfur cycling among widespread estuary sediment bacteria.</title>
        <authorList>
            <person name="Baker B.J."/>
            <person name="Lazar C.S."/>
            <person name="Teske A.P."/>
            <person name="Dick G.J."/>
        </authorList>
    </citation>
    <scope>NUCLEOTIDE SEQUENCE [LARGE SCALE GENOMIC DNA]</scope>
    <source>
        <strain evidence="6">DG_26</strain>
    </source>
</reference>
<evidence type="ECO:0000313" key="7">
    <source>
        <dbReference type="Proteomes" id="UP000051124"/>
    </source>
</evidence>